<dbReference type="GO" id="GO:0003700">
    <property type="term" value="F:DNA-binding transcription factor activity"/>
    <property type="evidence" value="ECO:0007669"/>
    <property type="project" value="InterPro"/>
</dbReference>
<dbReference type="PRINTS" id="PR00039">
    <property type="entry name" value="HTHLYSR"/>
</dbReference>
<dbReference type="RefSeq" id="WP_115374054.1">
    <property type="nucleotide sequence ID" value="NZ_QASA01000001.1"/>
</dbReference>
<dbReference type="PANTHER" id="PTHR30346:SF17">
    <property type="entry name" value="LYSR FAMILY TRANSCRIPTIONAL REGULATOR"/>
    <property type="match status" value="1"/>
</dbReference>
<dbReference type="SUPFAM" id="SSF53850">
    <property type="entry name" value="Periplasmic binding protein-like II"/>
    <property type="match status" value="1"/>
</dbReference>
<accession>A0A369QNX5</accession>
<dbReference type="PANTHER" id="PTHR30346">
    <property type="entry name" value="TRANSCRIPTIONAL DUAL REGULATOR HCAR-RELATED"/>
    <property type="match status" value="1"/>
</dbReference>
<evidence type="ECO:0000256" key="3">
    <source>
        <dbReference type="ARBA" id="ARBA00023125"/>
    </source>
</evidence>
<name>A0A369QNX5_9BACT</name>
<gene>
    <name evidence="6" type="ORF">AHMF7616_03598</name>
</gene>
<dbReference type="PROSITE" id="PS50931">
    <property type="entry name" value="HTH_LYSR"/>
    <property type="match status" value="1"/>
</dbReference>
<sequence>MELRHLLYFKTVAEELHFRKAANKLFISQPPLSRQIKELEDELGAILFTRSNKQVSLTPAGKFFKKEIDTLFSHLAESKNVVKQMHGAIPTPLRIGYISSTYQQHLVPILKELPAFFPFAKTRLYEVPTVKQVRALEEGKLDVGIMRAPVQSEKLKIITLFPDPFVVVLPAQEQNFSGTESLAEFLKNQPFIFFNQNYAPDYYRKLVEICQRLGFVPEVAHEPNNIHSILRLVESGMGVSIVPASVQEQYPYLKLSYYGLPGIPITTEVVLAYKPSASNAVVDWFIQKFTAKFNTENPVGQPN</sequence>
<dbReference type="OrthoDB" id="9803735at2"/>
<evidence type="ECO:0000256" key="4">
    <source>
        <dbReference type="ARBA" id="ARBA00023163"/>
    </source>
</evidence>
<comment type="similarity">
    <text evidence="1">Belongs to the LysR transcriptional regulatory family.</text>
</comment>
<dbReference type="GO" id="GO:0003677">
    <property type="term" value="F:DNA binding"/>
    <property type="evidence" value="ECO:0007669"/>
    <property type="project" value="UniProtKB-KW"/>
</dbReference>
<feature type="domain" description="HTH lysR-type" evidence="5">
    <location>
        <begin position="1"/>
        <end position="58"/>
    </location>
</feature>
<keyword evidence="4" id="KW-0804">Transcription</keyword>
<dbReference type="Pfam" id="PF03466">
    <property type="entry name" value="LysR_substrate"/>
    <property type="match status" value="1"/>
</dbReference>
<evidence type="ECO:0000313" key="6">
    <source>
        <dbReference type="EMBL" id="RDC64976.1"/>
    </source>
</evidence>
<dbReference type="SUPFAM" id="SSF46785">
    <property type="entry name" value="Winged helix' DNA-binding domain"/>
    <property type="match status" value="1"/>
</dbReference>
<dbReference type="FunFam" id="1.10.10.10:FF:000001">
    <property type="entry name" value="LysR family transcriptional regulator"/>
    <property type="match status" value="1"/>
</dbReference>
<dbReference type="InterPro" id="IPR000847">
    <property type="entry name" value="LysR_HTH_N"/>
</dbReference>
<dbReference type="CDD" id="cd08414">
    <property type="entry name" value="PBP2_LTTR_aromatics_like"/>
    <property type="match status" value="1"/>
</dbReference>
<dbReference type="Gene3D" id="3.40.190.10">
    <property type="entry name" value="Periplasmic binding protein-like II"/>
    <property type="match status" value="2"/>
</dbReference>
<dbReference type="InterPro" id="IPR036390">
    <property type="entry name" value="WH_DNA-bd_sf"/>
</dbReference>
<keyword evidence="2" id="KW-0805">Transcription regulation</keyword>
<organism evidence="6 7">
    <name type="scientific">Adhaeribacter pallidiroseus</name>
    <dbReference type="NCBI Taxonomy" id="2072847"/>
    <lineage>
        <taxon>Bacteria</taxon>
        <taxon>Pseudomonadati</taxon>
        <taxon>Bacteroidota</taxon>
        <taxon>Cytophagia</taxon>
        <taxon>Cytophagales</taxon>
        <taxon>Hymenobacteraceae</taxon>
        <taxon>Adhaeribacter</taxon>
    </lineage>
</organism>
<dbReference type="GO" id="GO:0032993">
    <property type="term" value="C:protein-DNA complex"/>
    <property type="evidence" value="ECO:0007669"/>
    <property type="project" value="TreeGrafter"/>
</dbReference>
<protein>
    <submittedName>
        <fullName evidence="6">HTH-type transcriptional regulator AlsR</fullName>
    </submittedName>
</protein>
<comment type="caution">
    <text evidence="6">The sequence shown here is derived from an EMBL/GenBank/DDBJ whole genome shotgun (WGS) entry which is preliminary data.</text>
</comment>
<dbReference type="Proteomes" id="UP000253919">
    <property type="component" value="Unassembled WGS sequence"/>
</dbReference>
<dbReference type="Gene3D" id="1.10.10.10">
    <property type="entry name" value="Winged helix-like DNA-binding domain superfamily/Winged helix DNA-binding domain"/>
    <property type="match status" value="1"/>
</dbReference>
<evidence type="ECO:0000259" key="5">
    <source>
        <dbReference type="PROSITE" id="PS50931"/>
    </source>
</evidence>
<keyword evidence="3" id="KW-0238">DNA-binding</keyword>
<dbReference type="EMBL" id="QASA01000001">
    <property type="protein sequence ID" value="RDC64976.1"/>
    <property type="molecule type" value="Genomic_DNA"/>
</dbReference>
<dbReference type="InterPro" id="IPR036388">
    <property type="entry name" value="WH-like_DNA-bd_sf"/>
</dbReference>
<keyword evidence="7" id="KW-1185">Reference proteome</keyword>
<dbReference type="InterPro" id="IPR005119">
    <property type="entry name" value="LysR_subst-bd"/>
</dbReference>
<reference evidence="6 7" key="1">
    <citation type="submission" date="2018-04" db="EMBL/GenBank/DDBJ databases">
        <title>Adhaeribacter sp. HMF7616 genome sequencing and assembly.</title>
        <authorList>
            <person name="Kang H."/>
            <person name="Kang J."/>
            <person name="Cha I."/>
            <person name="Kim H."/>
            <person name="Joh K."/>
        </authorList>
    </citation>
    <scope>NUCLEOTIDE SEQUENCE [LARGE SCALE GENOMIC DNA]</scope>
    <source>
        <strain evidence="6 7">HMF7616</strain>
    </source>
</reference>
<evidence type="ECO:0000313" key="7">
    <source>
        <dbReference type="Proteomes" id="UP000253919"/>
    </source>
</evidence>
<dbReference type="AlphaFoldDB" id="A0A369QNX5"/>
<evidence type="ECO:0000256" key="2">
    <source>
        <dbReference type="ARBA" id="ARBA00023015"/>
    </source>
</evidence>
<evidence type="ECO:0000256" key="1">
    <source>
        <dbReference type="ARBA" id="ARBA00009437"/>
    </source>
</evidence>
<proteinExistence type="inferred from homology"/>
<dbReference type="Pfam" id="PF00126">
    <property type="entry name" value="HTH_1"/>
    <property type="match status" value="1"/>
</dbReference>